<feature type="compositionally biased region" description="Polar residues" evidence="6">
    <location>
        <begin position="496"/>
        <end position="512"/>
    </location>
</feature>
<gene>
    <name evidence="7" type="primary">mtus1a</name>
</gene>
<feature type="coiled-coil region" evidence="5">
    <location>
        <begin position="1179"/>
        <end position="1249"/>
    </location>
</feature>
<feature type="coiled-coil region" evidence="5">
    <location>
        <begin position="1287"/>
        <end position="1321"/>
    </location>
</feature>
<feature type="region of interest" description="Disordered" evidence="6">
    <location>
        <begin position="377"/>
        <end position="428"/>
    </location>
</feature>
<accession>A0A674CZ52</accession>
<feature type="region of interest" description="Disordered" evidence="6">
    <location>
        <begin position="711"/>
        <end position="744"/>
    </location>
</feature>
<feature type="compositionally biased region" description="Basic and acidic residues" evidence="6">
    <location>
        <begin position="151"/>
        <end position="161"/>
    </location>
</feature>
<dbReference type="Ensembl" id="ENSSTUT00000094659.1">
    <property type="protein sequence ID" value="ENSSTUP00000088985.1"/>
    <property type="gene ID" value="ENSSTUG00000039111.1"/>
</dbReference>
<evidence type="ECO:0000256" key="1">
    <source>
        <dbReference type="ARBA" id="ARBA00004123"/>
    </source>
</evidence>
<feature type="coiled-coil region" evidence="5">
    <location>
        <begin position="1059"/>
        <end position="1086"/>
    </location>
</feature>
<organism evidence="7 8">
    <name type="scientific">Salmo trutta</name>
    <name type="common">Brown trout</name>
    <dbReference type="NCBI Taxonomy" id="8032"/>
    <lineage>
        <taxon>Eukaryota</taxon>
        <taxon>Metazoa</taxon>
        <taxon>Chordata</taxon>
        <taxon>Craniata</taxon>
        <taxon>Vertebrata</taxon>
        <taxon>Euteleostomi</taxon>
        <taxon>Actinopterygii</taxon>
        <taxon>Neopterygii</taxon>
        <taxon>Teleostei</taxon>
        <taxon>Protacanthopterygii</taxon>
        <taxon>Salmoniformes</taxon>
        <taxon>Salmonidae</taxon>
        <taxon>Salmoninae</taxon>
        <taxon>Salmo</taxon>
    </lineage>
</organism>
<dbReference type="OrthoDB" id="10038993at2759"/>
<dbReference type="PANTHER" id="PTHR24200:SF7">
    <property type="entry name" value="MICROTUBULE-ASSOCIATED TUMOR SUPPRESSOR 1"/>
    <property type="match status" value="1"/>
</dbReference>
<evidence type="ECO:0000256" key="6">
    <source>
        <dbReference type="SAM" id="MobiDB-lite"/>
    </source>
</evidence>
<feature type="region of interest" description="Disordered" evidence="6">
    <location>
        <begin position="1"/>
        <end position="26"/>
    </location>
</feature>
<comment type="similarity">
    <text evidence="2">Belongs to the MTUS1 family.</text>
</comment>
<evidence type="ECO:0000256" key="3">
    <source>
        <dbReference type="ARBA" id="ARBA00023054"/>
    </source>
</evidence>
<feature type="compositionally biased region" description="Polar residues" evidence="6">
    <location>
        <begin position="711"/>
        <end position="725"/>
    </location>
</feature>
<evidence type="ECO:0000313" key="7">
    <source>
        <dbReference type="Ensembl" id="ENSSTUP00000088985.1"/>
    </source>
</evidence>
<feature type="compositionally biased region" description="Polar residues" evidence="6">
    <location>
        <begin position="950"/>
        <end position="962"/>
    </location>
</feature>
<keyword evidence="3 5" id="KW-0175">Coiled coil</keyword>
<reference evidence="7" key="1">
    <citation type="submission" date="2025-08" db="UniProtKB">
        <authorList>
            <consortium name="Ensembl"/>
        </authorList>
    </citation>
    <scope>IDENTIFICATION</scope>
</reference>
<feature type="region of interest" description="Disordered" evidence="6">
    <location>
        <begin position="464"/>
        <end position="519"/>
    </location>
</feature>
<keyword evidence="8" id="KW-1185">Reference proteome</keyword>
<feature type="compositionally biased region" description="Low complexity" evidence="6">
    <location>
        <begin position="332"/>
        <end position="343"/>
    </location>
</feature>
<evidence type="ECO:0000256" key="5">
    <source>
        <dbReference type="SAM" id="Coils"/>
    </source>
</evidence>
<feature type="region of interest" description="Disordered" evidence="6">
    <location>
        <begin position="1357"/>
        <end position="1423"/>
    </location>
</feature>
<feature type="compositionally biased region" description="Low complexity" evidence="6">
    <location>
        <begin position="868"/>
        <end position="879"/>
    </location>
</feature>
<protein>
    <submittedName>
        <fullName evidence="7">Microtubule associated scaffold protein 1</fullName>
    </submittedName>
</protein>
<evidence type="ECO:0000256" key="2">
    <source>
        <dbReference type="ARBA" id="ARBA00007585"/>
    </source>
</evidence>
<feature type="region of interest" description="Disordered" evidence="6">
    <location>
        <begin position="332"/>
        <end position="352"/>
    </location>
</feature>
<dbReference type="GO" id="GO:0005737">
    <property type="term" value="C:cytoplasm"/>
    <property type="evidence" value="ECO:0007669"/>
    <property type="project" value="TreeGrafter"/>
</dbReference>
<feature type="compositionally biased region" description="Polar residues" evidence="6">
    <location>
        <begin position="613"/>
        <end position="628"/>
    </location>
</feature>
<reference evidence="7" key="2">
    <citation type="submission" date="2025-09" db="UniProtKB">
        <authorList>
            <consortium name="Ensembl"/>
        </authorList>
    </citation>
    <scope>IDENTIFICATION</scope>
</reference>
<dbReference type="PANTHER" id="PTHR24200">
    <property type="entry name" value="TOUCAN, ISOFORM A"/>
    <property type="match status" value="1"/>
</dbReference>
<feature type="region of interest" description="Disordered" evidence="6">
    <location>
        <begin position="148"/>
        <end position="195"/>
    </location>
</feature>
<dbReference type="Proteomes" id="UP000472277">
    <property type="component" value="Chromosome 13"/>
</dbReference>
<dbReference type="GO" id="GO:0005634">
    <property type="term" value="C:nucleus"/>
    <property type="evidence" value="ECO:0007669"/>
    <property type="project" value="UniProtKB-SubCell"/>
</dbReference>
<dbReference type="GeneTree" id="ENSGT00950000183026"/>
<sequence>MSNVKTKCRPSQLALSSGPGDRNGNTVACLGTSSLDSLRSLSDGDSSSAPDVDMECCLIDGSPSPANHHTDHLRNVPLNSTFTTNTPINGNLKLGSPPENSTCTVLSPAVTVPGEGDMLEPVQTSVSSCVNTSLDNWNGNIPLVINSLQGHHGDNQSDWRRTTSSGDRSVAASPELASPEGEESSSSVSLRGSSENNCSLGSGEMVMRWNSFCLEEADTLTVSLSLVELSTSSSVHSSPALPADLGRGLLSMSTTTLPDVCDGLLENRPTDTLKVKDNPGPQCWGMTFIQSDNQDLPPEGDGLAPSRSPVDVDPCEAEGVYQATFLCEQTPSASCGGASPAPSRQASSDAYFSGGSTEGRTFVLPASEELDLDGRAQTSTPVQCAGNKPLDLPSLTESPCTGEQSHAGSPVVQAAKDQRGAAPRLASPKHSLVARLPPSSANRISKAEIKKFPKPDFSRVRPKIMSRPAHPLTLGSPAPTKNKPGKPVNQPCRKPSQVNRNTPMRNTPSKQATVEDGRPRAAVAENAVPDFLGMTFIQADDQDLSSAAGSHIGPLALSLTEEAECRASLCDSVSAAFDNVPPVPSHQATSQVSSETEHVASNCGGGPAPVLPGNQTCFPSPTESPSTEQRADPAPALASTGKAGNKEEVPQWKRPVSSASSPSNQAPVSARRSRCWSESSSTTSTPHRESSASPSGSASFIIPKAYVHLGQSQARPASHNRTGSAHNKPPETRKEAEERSSKEMMKSCLVPASFKTAVGATAAVGAACDRIKSRLGARPSLNRARGAPASAPQALPPVSRQRQGRDVCSSASGGMCSPRAKQSTTAGHQRSQTTEGLPVGTSSANGSTKPPVTGSRLPQASGLTLAVSSSQPSTAVSSSRLPYKSQGVPKSIPSKASVHNEHSGSTGNAQVSAGAAQVTVGRPASCKTTVLKARLLSHPGSNIGPAGCKTTESTNRVPSRSRASPMKRSASSRLLRPAAVLPVDKNRQRVTPRSHPQPQQQSPLPPQRDGHPDLVLAEGRAGGMESYRALCERKNQSIQQLQGLLAASNCKFEAIVVVLQQTLAEHDEVIKQRRDLSQELMTLQGELVNSARSCELLEREKDEVCGALEGVLQTMQEQHHTELAQLEERLRVFYQAEWDKIHLTYQEAADRCKALMEQQMTELRASHEAVTLELEASHSEQIQAVKQQYEESVKELRQAHEGELQTLDKKLKEAEATLSGQIQELTEENMTLTRRIKAEEDQRRELAERSQKDSHTLYLEQELESLNVVLDIKNKQLHQQDHKLMQMDKLTEKSVKLDECLKKVQQENEDLKARMDRHAALSRQLSTEQAVLQESLHKESKVNKRLSMENEELIWKLHNGDPSSPHKMSPTSPSHHSLGLQSPRSSAVFTSPIQSPRSSAVFTSPIQSPRSSAVFSSPPVSPR</sequence>
<keyword evidence="4" id="KW-0539">Nucleus</keyword>
<feature type="compositionally biased region" description="Polar residues" evidence="6">
    <location>
        <begin position="395"/>
        <end position="407"/>
    </location>
</feature>
<feature type="compositionally biased region" description="Polar residues" evidence="6">
    <location>
        <begin position="1369"/>
        <end position="1407"/>
    </location>
</feature>
<proteinExistence type="inferred from homology"/>
<evidence type="ECO:0000313" key="8">
    <source>
        <dbReference type="Proteomes" id="UP000472277"/>
    </source>
</evidence>
<name>A0A674CZ52_SALTR</name>
<feature type="compositionally biased region" description="Polar residues" evidence="6">
    <location>
        <begin position="820"/>
        <end position="862"/>
    </location>
</feature>
<feature type="region of interest" description="Disordered" evidence="6">
    <location>
        <begin position="581"/>
        <end position="697"/>
    </location>
</feature>
<dbReference type="InterPro" id="IPR051293">
    <property type="entry name" value="MTUS1/CCDC69"/>
</dbReference>
<feature type="compositionally biased region" description="Low complexity" evidence="6">
    <location>
        <begin position="676"/>
        <end position="697"/>
    </location>
</feature>
<dbReference type="OMA" id="ENTGHPC"/>
<feature type="compositionally biased region" description="Low complexity" evidence="6">
    <location>
        <begin position="172"/>
        <end position="195"/>
    </location>
</feature>
<feature type="compositionally biased region" description="Polar residues" evidence="6">
    <location>
        <begin position="657"/>
        <end position="667"/>
    </location>
</feature>
<dbReference type="InParanoid" id="A0A674CZ52"/>
<feature type="region of interest" description="Disordered" evidence="6">
    <location>
        <begin position="779"/>
        <end position="911"/>
    </location>
</feature>
<evidence type="ECO:0000256" key="4">
    <source>
        <dbReference type="ARBA" id="ARBA00023242"/>
    </source>
</evidence>
<comment type="subcellular location">
    <subcellularLocation>
        <location evidence="1">Nucleus</location>
    </subcellularLocation>
</comment>
<feature type="compositionally biased region" description="Basic and acidic residues" evidence="6">
    <location>
        <begin position="728"/>
        <end position="744"/>
    </location>
</feature>
<dbReference type="GO" id="GO:0008017">
    <property type="term" value="F:microtubule binding"/>
    <property type="evidence" value="ECO:0007669"/>
    <property type="project" value="TreeGrafter"/>
</dbReference>
<feature type="compositionally biased region" description="Low complexity" evidence="6">
    <location>
        <begin position="1408"/>
        <end position="1423"/>
    </location>
</feature>
<feature type="region of interest" description="Disordered" evidence="6">
    <location>
        <begin position="937"/>
        <end position="1015"/>
    </location>
</feature>